<accession>A0ACB8YEN5</accession>
<name>A0ACB8YEN5_9ASTR</name>
<reference evidence="1 2" key="2">
    <citation type="journal article" date="2022" name="Mol. Ecol. Resour.">
        <title>The genomes of chicory, endive, great burdock and yacon provide insights into Asteraceae paleo-polyploidization history and plant inulin production.</title>
        <authorList>
            <person name="Fan W."/>
            <person name="Wang S."/>
            <person name="Wang H."/>
            <person name="Wang A."/>
            <person name="Jiang F."/>
            <person name="Liu H."/>
            <person name="Zhao H."/>
            <person name="Xu D."/>
            <person name="Zhang Y."/>
        </authorList>
    </citation>
    <scope>NUCLEOTIDE SEQUENCE [LARGE SCALE GENOMIC DNA]</scope>
    <source>
        <strain evidence="2">cv. Yunnan</strain>
        <tissue evidence="1">Leaves</tissue>
    </source>
</reference>
<sequence length="453" mass="52144">MYKYEAIGESNDMLEFDVVVDVTQYSALVDIDDDFLCTRPDGEGMLFFVTWNRILLQSNSASNHDEDPIQQQNSASSHDEETKSLRGPTIKSKASKGKTLITYDKRGVPIGEETKSLATFEGMTARTVVPITYDCWLDVPKQRKEECWQYVSMQQTGKIEEEIDRATLWKKARELKTGGFDPEVQVIADKILDICESIREALGTQEQRGHVRGMGKFVKPQQYFFEPKTVKQYSDIEKMVDERFNKLEEELQTLKRGMINVSEGASCQMGGYEEDFEDEPLEEILVSLGYKCENIEVMMELSVQGEALLPIPLEDEFTTKVKDAVGHILSWPRHLVIRCSDLDGKENAKKDEERLEEKDAKKTRNEKENEKVMMQRRMTRTQRKTMIRIEQSASLKMIAVMVDEHVSKVDSIKVQCEDDLFGYESFTYLNWDDFEAVFTLQELTGAVITSYMM</sequence>
<protein>
    <submittedName>
        <fullName evidence="1">Uncharacterized protein</fullName>
    </submittedName>
</protein>
<organism evidence="1 2">
    <name type="scientific">Smallanthus sonchifolius</name>
    <dbReference type="NCBI Taxonomy" id="185202"/>
    <lineage>
        <taxon>Eukaryota</taxon>
        <taxon>Viridiplantae</taxon>
        <taxon>Streptophyta</taxon>
        <taxon>Embryophyta</taxon>
        <taxon>Tracheophyta</taxon>
        <taxon>Spermatophyta</taxon>
        <taxon>Magnoliopsida</taxon>
        <taxon>eudicotyledons</taxon>
        <taxon>Gunneridae</taxon>
        <taxon>Pentapetalae</taxon>
        <taxon>asterids</taxon>
        <taxon>campanulids</taxon>
        <taxon>Asterales</taxon>
        <taxon>Asteraceae</taxon>
        <taxon>Asteroideae</taxon>
        <taxon>Heliantheae alliance</taxon>
        <taxon>Millerieae</taxon>
        <taxon>Smallanthus</taxon>
    </lineage>
</organism>
<evidence type="ECO:0000313" key="2">
    <source>
        <dbReference type="Proteomes" id="UP001056120"/>
    </source>
</evidence>
<dbReference type="EMBL" id="CM042045">
    <property type="protein sequence ID" value="KAI3683910.1"/>
    <property type="molecule type" value="Genomic_DNA"/>
</dbReference>
<dbReference type="Proteomes" id="UP001056120">
    <property type="component" value="Linkage Group LG28"/>
</dbReference>
<comment type="caution">
    <text evidence="1">The sequence shown here is derived from an EMBL/GenBank/DDBJ whole genome shotgun (WGS) entry which is preliminary data.</text>
</comment>
<proteinExistence type="predicted"/>
<evidence type="ECO:0000313" key="1">
    <source>
        <dbReference type="EMBL" id="KAI3683910.1"/>
    </source>
</evidence>
<reference evidence="2" key="1">
    <citation type="journal article" date="2022" name="Mol. Ecol. Resour.">
        <title>The genomes of chicory, endive, great burdock and yacon provide insights into Asteraceae palaeo-polyploidization history and plant inulin production.</title>
        <authorList>
            <person name="Fan W."/>
            <person name="Wang S."/>
            <person name="Wang H."/>
            <person name="Wang A."/>
            <person name="Jiang F."/>
            <person name="Liu H."/>
            <person name="Zhao H."/>
            <person name="Xu D."/>
            <person name="Zhang Y."/>
        </authorList>
    </citation>
    <scope>NUCLEOTIDE SEQUENCE [LARGE SCALE GENOMIC DNA]</scope>
    <source>
        <strain evidence="2">cv. Yunnan</strain>
    </source>
</reference>
<keyword evidence="2" id="KW-1185">Reference proteome</keyword>
<gene>
    <name evidence="1" type="ORF">L1987_84425</name>
</gene>